<dbReference type="GO" id="GO:0015833">
    <property type="term" value="P:peptide transport"/>
    <property type="evidence" value="ECO:0007669"/>
    <property type="project" value="InterPro"/>
</dbReference>
<dbReference type="FunFam" id="3.40.50.300:FF:000016">
    <property type="entry name" value="Oligopeptide ABC transporter ATP-binding component"/>
    <property type="match status" value="1"/>
</dbReference>
<evidence type="ECO:0000256" key="4">
    <source>
        <dbReference type="ARBA" id="ARBA00022840"/>
    </source>
</evidence>
<protein>
    <submittedName>
        <fullName evidence="6">Oligopeptide transport system ATP-binding protein</fullName>
    </submittedName>
</protein>
<dbReference type="InterPro" id="IPR003593">
    <property type="entry name" value="AAA+_ATPase"/>
</dbReference>
<dbReference type="RefSeq" id="WP_091238239.1">
    <property type="nucleotide sequence ID" value="NZ_FNIR01000001.1"/>
</dbReference>
<dbReference type="InterPro" id="IPR027417">
    <property type="entry name" value="P-loop_NTPase"/>
</dbReference>
<gene>
    <name evidence="6" type="ORF">SAMN05660199_00262</name>
</gene>
<feature type="domain" description="ABC transporter" evidence="5">
    <location>
        <begin position="20"/>
        <end position="261"/>
    </location>
</feature>
<dbReference type="Pfam" id="PF00005">
    <property type="entry name" value="ABC_tran"/>
    <property type="match status" value="1"/>
</dbReference>
<evidence type="ECO:0000313" key="6">
    <source>
        <dbReference type="EMBL" id="SDN55385.1"/>
    </source>
</evidence>
<dbReference type="Proteomes" id="UP000199088">
    <property type="component" value="Unassembled WGS sequence"/>
</dbReference>
<evidence type="ECO:0000256" key="1">
    <source>
        <dbReference type="ARBA" id="ARBA00005417"/>
    </source>
</evidence>
<dbReference type="PANTHER" id="PTHR43776:SF7">
    <property type="entry name" value="D,D-DIPEPTIDE TRANSPORT ATP-BINDING PROTEIN DDPF-RELATED"/>
    <property type="match status" value="1"/>
</dbReference>
<keyword evidence="4 6" id="KW-0067">ATP-binding</keyword>
<keyword evidence="2" id="KW-0813">Transport</keyword>
<dbReference type="InterPro" id="IPR050319">
    <property type="entry name" value="ABC_transp_ATP-bind"/>
</dbReference>
<dbReference type="GO" id="GO:0016887">
    <property type="term" value="F:ATP hydrolysis activity"/>
    <property type="evidence" value="ECO:0007669"/>
    <property type="project" value="InterPro"/>
</dbReference>
<dbReference type="PROSITE" id="PS00211">
    <property type="entry name" value="ABC_TRANSPORTER_1"/>
    <property type="match status" value="1"/>
</dbReference>
<dbReference type="NCBIfam" id="TIGR01727">
    <property type="entry name" value="oligo_HPY"/>
    <property type="match status" value="1"/>
</dbReference>
<name>A0A1H0CBY1_9ACTN</name>
<accession>A0A1H0CBY1</accession>
<evidence type="ECO:0000256" key="3">
    <source>
        <dbReference type="ARBA" id="ARBA00022741"/>
    </source>
</evidence>
<evidence type="ECO:0000256" key="2">
    <source>
        <dbReference type="ARBA" id="ARBA00022448"/>
    </source>
</evidence>
<dbReference type="OrthoDB" id="3326974at2"/>
<dbReference type="CDD" id="cd03257">
    <property type="entry name" value="ABC_NikE_OppD_transporters"/>
    <property type="match status" value="1"/>
</dbReference>
<sequence length="342" mass="37602">MTATREPILSVRGLEKHFPIKGGGLIKRTVGAVRAVDGLDLDLYPGEVLGLVGESGCGKSTTGRAILNLQPATGGSVVFQGREIVGLGRKEMRPLRRDIQIVFQDPYASLNPRLPVFDIVAEPLIIHGLTKDEAELRERVRTLVETVGLNPEHTNRYPAEFSGGQRQRIGIARALALEPKVLVLDEPVSALDVSIQAGVINLLEDLKERLGLSYLFIAHDLSVVRHISDRVAVMYLGKIIEVAPRDELFDRPTHPYTQALLSAIPLPDPRLERSRQRIIITGDVPSPANPPSGCRFRTRCQKFAGELTDTQREKCLTVEPLLESRGEGHTSACHYAEATKVL</sequence>
<dbReference type="GO" id="GO:0005524">
    <property type="term" value="F:ATP binding"/>
    <property type="evidence" value="ECO:0007669"/>
    <property type="project" value="UniProtKB-KW"/>
</dbReference>
<dbReference type="SUPFAM" id="SSF52540">
    <property type="entry name" value="P-loop containing nucleoside triphosphate hydrolases"/>
    <property type="match status" value="1"/>
</dbReference>
<dbReference type="EMBL" id="FNIR01000001">
    <property type="protein sequence ID" value="SDN55385.1"/>
    <property type="molecule type" value="Genomic_DNA"/>
</dbReference>
<proteinExistence type="inferred from homology"/>
<keyword evidence="3" id="KW-0547">Nucleotide-binding</keyword>
<comment type="similarity">
    <text evidence="1">Belongs to the ABC transporter superfamily.</text>
</comment>
<dbReference type="STRING" id="1052260.SAMN05660199_00262"/>
<dbReference type="InterPro" id="IPR017871">
    <property type="entry name" value="ABC_transporter-like_CS"/>
</dbReference>
<dbReference type="AlphaFoldDB" id="A0A1H0CBY1"/>
<organism evidence="6 7">
    <name type="scientific">Klenkia soli</name>
    <dbReference type="NCBI Taxonomy" id="1052260"/>
    <lineage>
        <taxon>Bacteria</taxon>
        <taxon>Bacillati</taxon>
        <taxon>Actinomycetota</taxon>
        <taxon>Actinomycetes</taxon>
        <taxon>Geodermatophilales</taxon>
        <taxon>Geodermatophilaceae</taxon>
        <taxon>Klenkia</taxon>
    </lineage>
</organism>
<dbReference type="PANTHER" id="PTHR43776">
    <property type="entry name" value="TRANSPORT ATP-BINDING PROTEIN"/>
    <property type="match status" value="1"/>
</dbReference>
<dbReference type="InterPro" id="IPR013563">
    <property type="entry name" value="Oligopep_ABC_C"/>
</dbReference>
<dbReference type="Gene3D" id="3.40.50.300">
    <property type="entry name" value="P-loop containing nucleotide triphosphate hydrolases"/>
    <property type="match status" value="1"/>
</dbReference>
<keyword evidence="7" id="KW-1185">Reference proteome</keyword>
<dbReference type="GO" id="GO:0055085">
    <property type="term" value="P:transmembrane transport"/>
    <property type="evidence" value="ECO:0007669"/>
    <property type="project" value="UniProtKB-ARBA"/>
</dbReference>
<dbReference type="Pfam" id="PF08352">
    <property type="entry name" value="oligo_HPY"/>
    <property type="match status" value="1"/>
</dbReference>
<reference evidence="7" key="1">
    <citation type="submission" date="2016-10" db="EMBL/GenBank/DDBJ databases">
        <authorList>
            <person name="Varghese N."/>
            <person name="Submissions S."/>
        </authorList>
    </citation>
    <scope>NUCLEOTIDE SEQUENCE [LARGE SCALE GENOMIC DNA]</scope>
    <source>
        <strain evidence="7">DSM 45843</strain>
    </source>
</reference>
<dbReference type="PROSITE" id="PS50893">
    <property type="entry name" value="ABC_TRANSPORTER_2"/>
    <property type="match status" value="1"/>
</dbReference>
<evidence type="ECO:0000313" key="7">
    <source>
        <dbReference type="Proteomes" id="UP000199088"/>
    </source>
</evidence>
<dbReference type="SMART" id="SM00382">
    <property type="entry name" value="AAA"/>
    <property type="match status" value="1"/>
</dbReference>
<dbReference type="InterPro" id="IPR003439">
    <property type="entry name" value="ABC_transporter-like_ATP-bd"/>
</dbReference>
<evidence type="ECO:0000259" key="5">
    <source>
        <dbReference type="PROSITE" id="PS50893"/>
    </source>
</evidence>